<keyword evidence="1" id="KW-0812">Transmembrane</keyword>
<dbReference type="Proteomes" id="UP000616839">
    <property type="component" value="Unassembled WGS sequence"/>
</dbReference>
<evidence type="ECO:0000313" key="2">
    <source>
        <dbReference type="EMBL" id="MBD8868741.1"/>
    </source>
</evidence>
<dbReference type="RefSeq" id="WP_192140615.1">
    <property type="nucleotide sequence ID" value="NZ_JACYXZ010000001.1"/>
</dbReference>
<name>A0A927Q1H3_9ACTN</name>
<accession>A0A927Q1H3</accession>
<keyword evidence="1" id="KW-0472">Membrane</keyword>
<sequence length="46" mass="5097">MSLPVAAWHLGQLHAYEQALVLVIAFGPFVVLGIVVGVLRRRDLDR</sequence>
<gene>
    <name evidence="2" type="ORF">IE331_03790</name>
</gene>
<reference evidence="2" key="1">
    <citation type="submission" date="2020-09" db="EMBL/GenBank/DDBJ databases">
        <title>Nocardioides sp. strain MJB4 16S ribosomal RNA gene Genome sequencing and assembly.</title>
        <authorList>
            <person name="Kim I."/>
        </authorList>
    </citation>
    <scope>NUCLEOTIDE SEQUENCE</scope>
    <source>
        <strain evidence="2">MJB4</strain>
    </source>
</reference>
<organism evidence="2 3">
    <name type="scientific">Nocardioides donggukensis</name>
    <dbReference type="NCBI Taxonomy" id="2774019"/>
    <lineage>
        <taxon>Bacteria</taxon>
        <taxon>Bacillati</taxon>
        <taxon>Actinomycetota</taxon>
        <taxon>Actinomycetes</taxon>
        <taxon>Propionibacteriales</taxon>
        <taxon>Nocardioidaceae</taxon>
        <taxon>Nocardioides</taxon>
    </lineage>
</organism>
<evidence type="ECO:0000256" key="1">
    <source>
        <dbReference type="SAM" id="Phobius"/>
    </source>
</evidence>
<protein>
    <submittedName>
        <fullName evidence="2">Uncharacterized protein</fullName>
    </submittedName>
</protein>
<keyword evidence="3" id="KW-1185">Reference proteome</keyword>
<evidence type="ECO:0000313" key="3">
    <source>
        <dbReference type="Proteomes" id="UP000616839"/>
    </source>
</evidence>
<keyword evidence="1" id="KW-1133">Transmembrane helix</keyword>
<dbReference type="EMBL" id="JACYXZ010000001">
    <property type="protein sequence ID" value="MBD8868741.1"/>
    <property type="molecule type" value="Genomic_DNA"/>
</dbReference>
<proteinExistence type="predicted"/>
<dbReference type="AlphaFoldDB" id="A0A927Q1H3"/>
<comment type="caution">
    <text evidence="2">The sequence shown here is derived from an EMBL/GenBank/DDBJ whole genome shotgun (WGS) entry which is preliminary data.</text>
</comment>
<feature type="transmembrane region" description="Helical" evidence="1">
    <location>
        <begin position="20"/>
        <end position="39"/>
    </location>
</feature>